<dbReference type="PANTHER" id="PTHR10091:SF0">
    <property type="entry name" value="GALACTOSE MUTAROTASE"/>
    <property type="match status" value="1"/>
</dbReference>
<dbReference type="EC" id="5.1.3.3" evidence="1"/>
<dbReference type="AlphaFoldDB" id="A0A143QN89"/>
<dbReference type="PANTHER" id="PTHR10091">
    <property type="entry name" value="ALDOSE-1-EPIMERASE"/>
    <property type="match status" value="1"/>
</dbReference>
<protein>
    <submittedName>
        <fullName evidence="1">Aldose 1-epimerase</fullName>
        <ecNumber evidence="1">5.1.3.3</ecNumber>
    </submittedName>
</protein>
<proteinExistence type="predicted"/>
<organism evidence="1 2">
    <name type="scientific">Rhodococcoides fascians</name>
    <name type="common">Rhodococcus fascians</name>
    <dbReference type="NCBI Taxonomy" id="1828"/>
    <lineage>
        <taxon>Bacteria</taxon>
        <taxon>Bacillati</taxon>
        <taxon>Actinomycetota</taxon>
        <taxon>Actinomycetes</taxon>
        <taxon>Mycobacteriales</taxon>
        <taxon>Nocardiaceae</taxon>
        <taxon>Rhodococcoides</taxon>
    </lineage>
</organism>
<evidence type="ECO:0000313" key="1">
    <source>
        <dbReference type="EMBL" id="AMY23952.1"/>
    </source>
</evidence>
<dbReference type="GO" id="GO:0006006">
    <property type="term" value="P:glucose metabolic process"/>
    <property type="evidence" value="ECO:0007669"/>
    <property type="project" value="TreeGrafter"/>
</dbReference>
<dbReference type="EMBL" id="CP015220">
    <property type="protein sequence ID" value="AMY23952.1"/>
    <property type="molecule type" value="Genomic_DNA"/>
</dbReference>
<dbReference type="InterPro" id="IPR011013">
    <property type="entry name" value="Gal_mutarotase_sf_dom"/>
</dbReference>
<dbReference type="GO" id="GO:0004034">
    <property type="term" value="F:aldose 1-epimerase activity"/>
    <property type="evidence" value="ECO:0007669"/>
    <property type="project" value="UniProtKB-EC"/>
</dbReference>
<sequence length="309" mass="33546">MAPTAEAQTYSLTSGKYRADVAAVGAGLRVLEYDGSPLTETWEAGTKPPLSAGLVLAPWPNRTADGTFTFEGVEHRLEITEPARNNASHGFVRRVEWTLDEHTESRVEQSVDIGTHEGWPFSLRLTVAHELSDDGLTVTASATNTGESAAPYGMGFHTYVRVGDVPLDECTLELSAGTRLPLDPVRNLPVGLSVPTADTEYDFRQPRNLEGVQLDTPFSASVPDVDGRAKHTLRGPDGTATVLWTDSNFGWVQVFTADPANDQAYPDRGRALAIEPMTCPPDALNSEMDLIVLDPGQTWSGSWGMEYEK</sequence>
<dbReference type="InterPro" id="IPR037480">
    <property type="entry name" value="YihR-like"/>
</dbReference>
<dbReference type="InterPro" id="IPR008183">
    <property type="entry name" value="Aldose_1/G6P_1-epimerase"/>
</dbReference>
<dbReference type="Pfam" id="PF01263">
    <property type="entry name" value="Aldose_epim"/>
    <property type="match status" value="1"/>
</dbReference>
<name>A0A143QN89_RHOFA</name>
<dbReference type="InterPro" id="IPR014718">
    <property type="entry name" value="GH-type_carb-bd"/>
</dbReference>
<reference evidence="1 2" key="1">
    <citation type="journal article" date="2016" name="Genome Announc.">
        <title>Complete Genome and Plasmid Sequences for Rhodococcus fascians D188 and Draft Sequences for Rhodococcus Isolates PBTS 1 and PBTS 2.</title>
        <authorList>
            <person name="Stamler R.A."/>
            <person name="Vereecke D."/>
            <person name="Zhang Y."/>
            <person name="Schilkey F."/>
            <person name="Devitt N."/>
            <person name="Randall J.J."/>
        </authorList>
    </citation>
    <scope>NUCLEOTIDE SEQUENCE [LARGE SCALE GENOMIC DNA]</scope>
    <source>
        <strain evidence="1 2">PBTS2</strain>
    </source>
</reference>
<dbReference type="OrthoDB" id="4739604at2"/>
<keyword evidence="1" id="KW-0413">Isomerase</keyword>
<dbReference type="GO" id="GO:0033499">
    <property type="term" value="P:galactose catabolic process via UDP-galactose, Leloir pathway"/>
    <property type="evidence" value="ECO:0007669"/>
    <property type="project" value="TreeGrafter"/>
</dbReference>
<dbReference type="GO" id="GO:0030246">
    <property type="term" value="F:carbohydrate binding"/>
    <property type="evidence" value="ECO:0007669"/>
    <property type="project" value="InterPro"/>
</dbReference>
<dbReference type="SUPFAM" id="SSF74650">
    <property type="entry name" value="Galactose mutarotase-like"/>
    <property type="match status" value="1"/>
</dbReference>
<reference evidence="2" key="2">
    <citation type="submission" date="2016-04" db="EMBL/GenBank/DDBJ databases">
        <title>Complete Genome and Plasmid Sequences for Rhodococcus fascians D188 and Draft Sequences for Rhodococcus spp. Isolates PBTS 1 and PBTS 2.</title>
        <authorList>
            <person name="Stamer R."/>
            <person name="Vereecke D."/>
            <person name="Zhang Y."/>
            <person name="Schilkey F."/>
            <person name="Devitt N."/>
            <person name="Randall J."/>
        </authorList>
    </citation>
    <scope>NUCLEOTIDE SEQUENCE [LARGE SCALE GENOMIC DNA]</scope>
    <source>
        <strain evidence="2">PBTS2</strain>
    </source>
</reference>
<accession>A0A143QN89</accession>
<dbReference type="Gene3D" id="2.70.98.10">
    <property type="match status" value="1"/>
</dbReference>
<evidence type="ECO:0000313" key="2">
    <source>
        <dbReference type="Proteomes" id="UP000076038"/>
    </source>
</evidence>
<dbReference type="KEGG" id="rhs:A3Q41_02657"/>
<dbReference type="PATRIC" id="fig|1653479.3.peg.2686"/>
<keyword evidence="2" id="KW-1185">Reference proteome</keyword>
<gene>
    <name evidence="1" type="primary">galM_1</name>
    <name evidence="1" type="ORF">A3Q41_02657</name>
</gene>
<dbReference type="Proteomes" id="UP000076038">
    <property type="component" value="Chromosome"/>
</dbReference>
<dbReference type="RefSeq" id="WP_032390860.1">
    <property type="nucleotide sequence ID" value="NZ_CP015220.1"/>
</dbReference>
<dbReference type="CDD" id="cd09022">
    <property type="entry name" value="Aldose_epim_Ec_YihR"/>
    <property type="match status" value="1"/>
</dbReference>